<dbReference type="PANTHER" id="PTHR47958">
    <property type="entry name" value="ATP-DEPENDENT RNA HELICASE DBP3"/>
    <property type="match status" value="1"/>
</dbReference>
<keyword evidence="2" id="KW-0067">ATP-binding</keyword>
<dbReference type="EMBL" id="JARBHA010000016">
    <property type="protein sequence ID" value="KAJ9679196.1"/>
    <property type="molecule type" value="Genomic_DNA"/>
</dbReference>
<keyword evidence="2" id="KW-0347">Helicase</keyword>
<gene>
    <name evidence="5" type="ORF">PVL29_021203</name>
</gene>
<protein>
    <recommendedName>
        <fullName evidence="4">Helicase ATP-binding domain-containing protein</fullName>
    </recommendedName>
</protein>
<dbReference type="Pfam" id="PF00270">
    <property type="entry name" value="DEAD"/>
    <property type="match status" value="1"/>
</dbReference>
<dbReference type="GO" id="GO:0003723">
    <property type="term" value="F:RNA binding"/>
    <property type="evidence" value="ECO:0007669"/>
    <property type="project" value="UniProtKB-KW"/>
</dbReference>
<evidence type="ECO:0000256" key="1">
    <source>
        <dbReference type="ARBA" id="ARBA00022801"/>
    </source>
</evidence>
<accession>A0AA39DCN3</accession>
<sequence length="152" mass="17050">MLRPLYRIHQGVEPIVGTPGRLIDLLSKHGIELDDAFMLVLDEVDCKLQRSFRDQVMQIFRVPSQSQVLIYSATISREAEKVASSMAEDTIVISAGRSNCPIRAAKQLAIWVESQGTDTSGQWQLSLQILPNDGCRKEEIQGQNAPKYKRPI</sequence>
<dbReference type="PROSITE" id="PS51192">
    <property type="entry name" value="HELICASE_ATP_BIND_1"/>
    <property type="match status" value="1"/>
</dbReference>
<keyword evidence="6" id="KW-1185">Reference proteome</keyword>
<evidence type="ECO:0000256" key="3">
    <source>
        <dbReference type="ARBA" id="ARBA00022884"/>
    </source>
</evidence>
<reference evidence="5 6" key="1">
    <citation type="journal article" date="2023" name="BMC Biotechnol.">
        <title>Vitis rotundifolia cv Carlos genome sequencing.</title>
        <authorList>
            <person name="Huff M."/>
            <person name="Hulse-Kemp A."/>
            <person name="Scheffler B."/>
            <person name="Youngblood R."/>
            <person name="Simpson S."/>
            <person name="Babiker E."/>
            <person name="Staton M."/>
        </authorList>
    </citation>
    <scope>NUCLEOTIDE SEQUENCE [LARGE SCALE GENOMIC DNA]</scope>
    <source>
        <tissue evidence="5">Leaf</tissue>
    </source>
</reference>
<feature type="domain" description="Helicase ATP-binding" evidence="4">
    <location>
        <begin position="1"/>
        <end position="93"/>
    </location>
</feature>
<keyword evidence="1" id="KW-0378">Hydrolase</keyword>
<dbReference type="InterPro" id="IPR027417">
    <property type="entry name" value="P-loop_NTPase"/>
</dbReference>
<dbReference type="InterPro" id="IPR014001">
    <property type="entry name" value="Helicase_ATP-bd"/>
</dbReference>
<dbReference type="Proteomes" id="UP001168098">
    <property type="component" value="Unassembled WGS sequence"/>
</dbReference>
<evidence type="ECO:0000313" key="5">
    <source>
        <dbReference type="EMBL" id="KAJ9679196.1"/>
    </source>
</evidence>
<organism evidence="5 6">
    <name type="scientific">Vitis rotundifolia</name>
    <name type="common">Muscadine grape</name>
    <dbReference type="NCBI Taxonomy" id="103349"/>
    <lineage>
        <taxon>Eukaryota</taxon>
        <taxon>Viridiplantae</taxon>
        <taxon>Streptophyta</taxon>
        <taxon>Embryophyta</taxon>
        <taxon>Tracheophyta</taxon>
        <taxon>Spermatophyta</taxon>
        <taxon>Magnoliopsida</taxon>
        <taxon>eudicotyledons</taxon>
        <taxon>Gunneridae</taxon>
        <taxon>Pentapetalae</taxon>
        <taxon>rosids</taxon>
        <taxon>Vitales</taxon>
        <taxon>Vitaceae</taxon>
        <taxon>Viteae</taxon>
        <taxon>Vitis</taxon>
    </lineage>
</organism>
<keyword evidence="3" id="KW-0694">RNA-binding</keyword>
<name>A0AA39DCN3_VITRO</name>
<dbReference type="GO" id="GO:0016787">
    <property type="term" value="F:hydrolase activity"/>
    <property type="evidence" value="ECO:0007669"/>
    <property type="project" value="UniProtKB-KW"/>
</dbReference>
<evidence type="ECO:0000256" key="2">
    <source>
        <dbReference type="ARBA" id="ARBA00022806"/>
    </source>
</evidence>
<evidence type="ECO:0000259" key="4">
    <source>
        <dbReference type="PROSITE" id="PS51192"/>
    </source>
</evidence>
<dbReference type="InterPro" id="IPR011545">
    <property type="entry name" value="DEAD/DEAH_box_helicase_dom"/>
</dbReference>
<dbReference type="GO" id="GO:0005524">
    <property type="term" value="F:ATP binding"/>
    <property type="evidence" value="ECO:0007669"/>
    <property type="project" value="InterPro"/>
</dbReference>
<dbReference type="SUPFAM" id="SSF52540">
    <property type="entry name" value="P-loop containing nucleoside triphosphate hydrolases"/>
    <property type="match status" value="1"/>
</dbReference>
<dbReference type="GO" id="GO:0004386">
    <property type="term" value="F:helicase activity"/>
    <property type="evidence" value="ECO:0007669"/>
    <property type="project" value="UniProtKB-KW"/>
</dbReference>
<evidence type="ECO:0000313" key="6">
    <source>
        <dbReference type="Proteomes" id="UP001168098"/>
    </source>
</evidence>
<comment type="caution">
    <text evidence="5">The sequence shown here is derived from an EMBL/GenBank/DDBJ whole genome shotgun (WGS) entry which is preliminary data.</text>
</comment>
<keyword evidence="2" id="KW-0547">Nucleotide-binding</keyword>
<proteinExistence type="predicted"/>
<dbReference type="AlphaFoldDB" id="A0AA39DCN3"/>
<dbReference type="Gene3D" id="3.40.50.300">
    <property type="entry name" value="P-loop containing nucleotide triphosphate hydrolases"/>
    <property type="match status" value="1"/>
</dbReference>